<accession>A0A0A9XCI2</accession>
<dbReference type="InterPro" id="IPR051210">
    <property type="entry name" value="Ub_ligase/GEF_domain"/>
</dbReference>
<dbReference type="PROSITE" id="PS50012">
    <property type="entry name" value="RCC1_3"/>
    <property type="match status" value="1"/>
</dbReference>
<dbReference type="InterPro" id="IPR000408">
    <property type="entry name" value="Reg_chr_condens"/>
</dbReference>
<feature type="non-terminal residue" evidence="3">
    <location>
        <position position="1"/>
    </location>
</feature>
<evidence type="ECO:0000256" key="2">
    <source>
        <dbReference type="PROSITE-ProRule" id="PRU00235"/>
    </source>
</evidence>
<keyword evidence="1" id="KW-0677">Repeat</keyword>
<evidence type="ECO:0000313" key="3">
    <source>
        <dbReference type="EMBL" id="JAG14800.1"/>
    </source>
</evidence>
<dbReference type="PROSITE" id="PS00626">
    <property type="entry name" value="RCC1_2"/>
    <property type="match status" value="1"/>
</dbReference>
<reference evidence="3" key="1">
    <citation type="journal article" date="2014" name="PLoS ONE">
        <title>Transcriptome-Based Identification of ABC Transporters in the Western Tarnished Plant Bug Lygus hesperus.</title>
        <authorList>
            <person name="Hull J.J."/>
            <person name="Chaney K."/>
            <person name="Geib S.M."/>
            <person name="Fabrick J.A."/>
            <person name="Brent C.S."/>
            <person name="Walsh D."/>
            <person name="Lavine L.C."/>
        </authorList>
    </citation>
    <scope>NUCLEOTIDE SEQUENCE</scope>
</reference>
<dbReference type="InterPro" id="IPR009091">
    <property type="entry name" value="RCC1/BLIP-II"/>
</dbReference>
<dbReference type="Pfam" id="PF00415">
    <property type="entry name" value="RCC1"/>
    <property type="match status" value="1"/>
</dbReference>
<dbReference type="Gene3D" id="2.130.10.30">
    <property type="entry name" value="Regulator of chromosome condensation 1/beta-lactamase-inhibitor protein II"/>
    <property type="match status" value="2"/>
</dbReference>
<dbReference type="PANTHER" id="PTHR22870:SF408">
    <property type="entry name" value="OS09G0560450 PROTEIN"/>
    <property type="match status" value="1"/>
</dbReference>
<dbReference type="EMBL" id="GBHO01028804">
    <property type="protein sequence ID" value="JAG14800.1"/>
    <property type="molecule type" value="Transcribed_RNA"/>
</dbReference>
<proteinExistence type="predicted"/>
<sequence length="389" mass="43410">LIKNEFVITLGQLPEYPLMRRLTRQEQHKVESFAVFKRPNNYLSALIITSDDQVYGIGENGYDANILAMDGRHFRCDKVDRPVRVEDLSGKNLKTISLGVMVGAALDDIGRLYWWGQDVEYKDGIRMPELVDYNESFRFSCVSCGHLMIAAIHTDSTFSVWGSISAKANYAWIQKRVTCQESETVVKVINVVSCGYSHIATVTEQGEVHTWGRNEYGQLGNKNYIPVSYRYPTKKMNIDPCSLVACGKFSTFCLTASGGLWACGANSSTFGYLGVQSKAYCVTNPEKVALSYKTINVFAIWGISKQSIYGALTTDGLYMWSGEGLGIPVKISSTVAGICKDLPCPQGVMIRVRQTSENTSNELSTQLEEKLKIIEYLIEDIKHDIKNLD</sequence>
<name>A0A0A9XCI2_LYGHE</name>
<dbReference type="PANTHER" id="PTHR22870">
    <property type="entry name" value="REGULATOR OF CHROMOSOME CONDENSATION"/>
    <property type="match status" value="1"/>
</dbReference>
<protein>
    <submittedName>
        <fullName evidence="3">Putative E3 ubiquitin-protein ligase HERC4</fullName>
    </submittedName>
</protein>
<organism evidence="3">
    <name type="scientific">Lygus hesperus</name>
    <name type="common">Western plant bug</name>
    <dbReference type="NCBI Taxonomy" id="30085"/>
    <lineage>
        <taxon>Eukaryota</taxon>
        <taxon>Metazoa</taxon>
        <taxon>Ecdysozoa</taxon>
        <taxon>Arthropoda</taxon>
        <taxon>Hexapoda</taxon>
        <taxon>Insecta</taxon>
        <taxon>Pterygota</taxon>
        <taxon>Neoptera</taxon>
        <taxon>Paraneoptera</taxon>
        <taxon>Hemiptera</taxon>
        <taxon>Heteroptera</taxon>
        <taxon>Panheteroptera</taxon>
        <taxon>Cimicomorpha</taxon>
        <taxon>Miridae</taxon>
        <taxon>Mirini</taxon>
        <taxon>Lygus</taxon>
    </lineage>
</organism>
<dbReference type="AlphaFoldDB" id="A0A0A9XCI2"/>
<feature type="repeat" description="RCC1" evidence="2">
    <location>
        <begin position="206"/>
        <end position="257"/>
    </location>
</feature>
<gene>
    <name evidence="3" type="primary">Herc4_0</name>
    <name evidence="3" type="ORF">CM83_76740</name>
</gene>
<dbReference type="SUPFAM" id="SSF50985">
    <property type="entry name" value="RCC1/BLIP-II"/>
    <property type="match status" value="1"/>
</dbReference>
<evidence type="ECO:0000256" key="1">
    <source>
        <dbReference type="ARBA" id="ARBA00022737"/>
    </source>
</evidence>
<reference evidence="3" key="2">
    <citation type="submission" date="2014-07" db="EMBL/GenBank/DDBJ databases">
        <authorList>
            <person name="Hull J."/>
        </authorList>
    </citation>
    <scope>NUCLEOTIDE SEQUENCE</scope>
</reference>